<dbReference type="PANTHER" id="PTHR33498">
    <property type="entry name" value="TRANSPOSASE FOR INSERTION SEQUENCE ELEMENT IS1557"/>
    <property type="match status" value="1"/>
</dbReference>
<proteinExistence type="predicted"/>
<name>A0A401ZR29_9CHLR</name>
<keyword evidence="3" id="KW-1185">Reference proteome</keyword>
<protein>
    <recommendedName>
        <fullName evidence="1">Transposase IS204/IS1001/IS1096/IS1165 DDE domain-containing protein</fullName>
    </recommendedName>
</protein>
<dbReference type="InterPro" id="IPR047951">
    <property type="entry name" value="Transpos_ISL3"/>
</dbReference>
<dbReference type="Proteomes" id="UP000287224">
    <property type="component" value="Unassembled WGS sequence"/>
</dbReference>
<accession>A0A401ZR29</accession>
<dbReference type="Pfam" id="PF01610">
    <property type="entry name" value="DDE_Tnp_ISL3"/>
    <property type="match status" value="1"/>
</dbReference>
<organism evidence="2 3">
    <name type="scientific">Dictyobacter aurantiacus</name>
    <dbReference type="NCBI Taxonomy" id="1936993"/>
    <lineage>
        <taxon>Bacteria</taxon>
        <taxon>Bacillati</taxon>
        <taxon>Chloroflexota</taxon>
        <taxon>Ktedonobacteria</taxon>
        <taxon>Ktedonobacterales</taxon>
        <taxon>Dictyobacteraceae</taxon>
        <taxon>Dictyobacter</taxon>
    </lineage>
</organism>
<evidence type="ECO:0000313" key="2">
    <source>
        <dbReference type="EMBL" id="GCE09337.1"/>
    </source>
</evidence>
<dbReference type="AlphaFoldDB" id="A0A401ZR29"/>
<comment type="caution">
    <text evidence="2">The sequence shown here is derived from an EMBL/GenBank/DDBJ whole genome shotgun (WGS) entry which is preliminary data.</text>
</comment>
<sequence>MLVYRWVQLQREADEEALNQSQHEKGATAKSMAPRHLSWSFLRDPSHLEKQEQETLSLICQEKNTNLVYGLAQRFVSMVKERKAELLSTWLRDCQISEVTELVNFAQGLEKEGSALHAALTLSYSNGPVEGKINKLKYIKRSMYGRSGFPLLRQKVLKSA</sequence>
<dbReference type="EMBL" id="BIFQ01000002">
    <property type="protein sequence ID" value="GCE09337.1"/>
    <property type="molecule type" value="Genomic_DNA"/>
</dbReference>
<evidence type="ECO:0000313" key="3">
    <source>
        <dbReference type="Proteomes" id="UP000287224"/>
    </source>
</evidence>
<evidence type="ECO:0000259" key="1">
    <source>
        <dbReference type="Pfam" id="PF01610"/>
    </source>
</evidence>
<feature type="domain" description="Transposase IS204/IS1001/IS1096/IS1165 DDE" evidence="1">
    <location>
        <begin position="29"/>
        <end position="152"/>
    </location>
</feature>
<gene>
    <name evidence="2" type="ORF">KDAU_66660</name>
</gene>
<dbReference type="PANTHER" id="PTHR33498:SF1">
    <property type="entry name" value="TRANSPOSASE FOR INSERTION SEQUENCE ELEMENT IS1557"/>
    <property type="match status" value="1"/>
</dbReference>
<reference evidence="3" key="1">
    <citation type="submission" date="2018-12" db="EMBL/GenBank/DDBJ databases">
        <title>Tengunoibacter tsumagoiensis gen. nov., sp. nov., Dictyobacter kobayashii sp. nov., D. alpinus sp. nov., and D. joshuensis sp. nov. and description of Dictyobacteraceae fam. nov. within the order Ktedonobacterales isolated from Tengu-no-mugimeshi.</title>
        <authorList>
            <person name="Wang C.M."/>
            <person name="Zheng Y."/>
            <person name="Sakai Y."/>
            <person name="Toyoda A."/>
            <person name="Minakuchi Y."/>
            <person name="Abe K."/>
            <person name="Yokota A."/>
            <person name="Yabe S."/>
        </authorList>
    </citation>
    <scope>NUCLEOTIDE SEQUENCE [LARGE SCALE GENOMIC DNA]</scope>
    <source>
        <strain evidence="3">S-27</strain>
    </source>
</reference>
<dbReference type="InterPro" id="IPR002560">
    <property type="entry name" value="Transposase_DDE"/>
</dbReference>